<dbReference type="InterPro" id="IPR004843">
    <property type="entry name" value="Calcineurin-like_PHP"/>
</dbReference>
<evidence type="ECO:0000313" key="3">
    <source>
        <dbReference type="Proteomes" id="UP000635902"/>
    </source>
</evidence>
<keyword evidence="3" id="KW-1185">Reference proteome</keyword>
<dbReference type="InterPro" id="IPR029052">
    <property type="entry name" value="Metallo-depent_PP-like"/>
</dbReference>
<evidence type="ECO:0000259" key="1">
    <source>
        <dbReference type="Pfam" id="PF00149"/>
    </source>
</evidence>
<protein>
    <submittedName>
        <fullName evidence="2">Metallophosphoesterase</fullName>
    </submittedName>
</protein>
<gene>
    <name evidence="2" type="ORF">IRY30_10050</name>
</gene>
<dbReference type="EMBL" id="JADKMY010000005">
    <property type="protein sequence ID" value="MBF4554412.1"/>
    <property type="molecule type" value="Genomic_DNA"/>
</dbReference>
<dbReference type="RefSeq" id="WP_194557320.1">
    <property type="nucleotide sequence ID" value="NZ_JADKMY010000005.1"/>
</dbReference>
<reference evidence="2 3" key="1">
    <citation type="submission" date="2020-10" db="EMBL/GenBank/DDBJ databases">
        <title>Novel species in genus Corynebacterium.</title>
        <authorList>
            <person name="Zhang G."/>
        </authorList>
    </citation>
    <scope>NUCLEOTIDE SEQUENCE [LARGE SCALE GENOMIC DNA]</scope>
    <source>
        <strain evidence="2 3">DSM 45110</strain>
    </source>
</reference>
<dbReference type="Pfam" id="PF00149">
    <property type="entry name" value="Metallophos"/>
    <property type="match status" value="1"/>
</dbReference>
<feature type="domain" description="Calcineurin-like phosphoesterase" evidence="1">
    <location>
        <begin position="10"/>
        <end position="95"/>
    </location>
</feature>
<name>A0ABR9ZP96_9CORY</name>
<dbReference type="Gene3D" id="3.60.21.10">
    <property type="match status" value="1"/>
</dbReference>
<dbReference type="Proteomes" id="UP000635902">
    <property type="component" value="Unassembled WGS sequence"/>
</dbReference>
<comment type="caution">
    <text evidence="2">The sequence shown here is derived from an EMBL/GenBank/DDBJ whole genome shotgun (WGS) entry which is preliminary data.</text>
</comment>
<sequence length="107" mass="11955">MGAGEVGVGFWTVSDLHLGHRLVSELRGFDSTDQHDEVIVNNHREIPDGATLVCLGDTSVRRDDEALRRLGEVKREKSFTMILVPGNHDRVHPMFGMDSVVERTCEV</sequence>
<dbReference type="SUPFAM" id="SSF56300">
    <property type="entry name" value="Metallo-dependent phosphatases"/>
    <property type="match status" value="1"/>
</dbReference>
<accession>A0ABR9ZP96</accession>
<proteinExistence type="predicted"/>
<evidence type="ECO:0000313" key="2">
    <source>
        <dbReference type="EMBL" id="MBF4554412.1"/>
    </source>
</evidence>
<organism evidence="2 3">
    <name type="scientific">Corynebacterium suicordis DSM 45110</name>
    <dbReference type="NCBI Taxonomy" id="1121369"/>
    <lineage>
        <taxon>Bacteria</taxon>
        <taxon>Bacillati</taxon>
        <taxon>Actinomycetota</taxon>
        <taxon>Actinomycetes</taxon>
        <taxon>Mycobacteriales</taxon>
        <taxon>Corynebacteriaceae</taxon>
        <taxon>Corynebacterium</taxon>
    </lineage>
</organism>